<dbReference type="EC" id="5.6.2.4" evidence="7"/>
<dbReference type="Proteomes" id="UP001219525">
    <property type="component" value="Unassembled WGS sequence"/>
</dbReference>
<evidence type="ECO:0000259" key="9">
    <source>
        <dbReference type="PROSITE" id="PS51192"/>
    </source>
</evidence>
<evidence type="ECO:0000256" key="8">
    <source>
        <dbReference type="SAM" id="MobiDB-lite"/>
    </source>
</evidence>
<evidence type="ECO:0000256" key="2">
    <source>
        <dbReference type="ARBA" id="ARBA00022741"/>
    </source>
</evidence>
<keyword evidence="2" id="KW-0547">Nucleotide-binding</keyword>
<organism evidence="11 12">
    <name type="scientific">Mycena pura</name>
    <dbReference type="NCBI Taxonomy" id="153505"/>
    <lineage>
        <taxon>Eukaryota</taxon>
        <taxon>Fungi</taxon>
        <taxon>Dikarya</taxon>
        <taxon>Basidiomycota</taxon>
        <taxon>Agaricomycotina</taxon>
        <taxon>Agaricomycetes</taxon>
        <taxon>Agaricomycetidae</taxon>
        <taxon>Agaricales</taxon>
        <taxon>Marasmiineae</taxon>
        <taxon>Mycenaceae</taxon>
        <taxon>Mycena</taxon>
    </lineage>
</organism>
<dbReference type="GO" id="GO:0005737">
    <property type="term" value="C:cytoplasm"/>
    <property type="evidence" value="ECO:0007669"/>
    <property type="project" value="TreeGrafter"/>
</dbReference>
<dbReference type="GO" id="GO:0043138">
    <property type="term" value="F:3'-5' DNA helicase activity"/>
    <property type="evidence" value="ECO:0007669"/>
    <property type="project" value="UniProtKB-EC"/>
</dbReference>
<evidence type="ECO:0000313" key="11">
    <source>
        <dbReference type="EMBL" id="KAJ7218596.1"/>
    </source>
</evidence>
<protein>
    <recommendedName>
        <fullName evidence="7">DNA 3'-5' helicase</fullName>
        <ecNumber evidence="7">5.6.2.4</ecNumber>
    </recommendedName>
</protein>
<evidence type="ECO:0000259" key="10">
    <source>
        <dbReference type="PROSITE" id="PS51194"/>
    </source>
</evidence>
<dbReference type="InterPro" id="IPR011545">
    <property type="entry name" value="DEAD/DEAH_box_helicase_dom"/>
</dbReference>
<keyword evidence="12" id="KW-1185">Reference proteome</keyword>
<keyword evidence="4" id="KW-0238">DNA-binding</keyword>
<evidence type="ECO:0000313" key="12">
    <source>
        <dbReference type="Proteomes" id="UP001219525"/>
    </source>
</evidence>
<feature type="compositionally biased region" description="Acidic residues" evidence="8">
    <location>
        <begin position="622"/>
        <end position="638"/>
    </location>
</feature>
<keyword evidence="5" id="KW-0413">Isomerase</keyword>
<gene>
    <name evidence="11" type="ORF">GGX14DRAFT_356796</name>
</gene>
<sequence>MSEELPWMSPAGATALKSIVATCLPSWKAGLHPWQEEPILRILDGQDILLCTATGSGKSSLFMVPILCHQEVHKQPHLYPGLRACANPLGIVITPTKGLGRNLADSLTKSGISALAYDREALEQARNEKRSLFEEITSFTYQVVFIDPEHLDSPLWGKILDKPAVRQNIIFACLEEGHLAVEWITFRVSYGRIGKFLRGRLSSHTSVFTITATLEPGAPQSALQTLLGFRAGNFTVFRYSNERQDVQFSIIPLEHGITSRSYPQIIPILNCNRKVIVYVPSLEIATRLYCFLLRMEPPGVDHTRRVRVYTALCDSEFNMKTLELMENDPQLQVIIATVALANGVHCSTIDDSISIGMPSTLSQTEQQVGRAARAPGAIGRAIVFVQKSDIKKAKTFFAGPPNARRAKGAKAPQLMDASKAEVLIEVTCLNAARNRRYQNPPTDATGLDCIDAKRPLPCSLCALRHKIDLSNRFPPRSFTHAPFLTPPAPSKVPKPRALTVTKKERPAIENQFRAFGAQIAKTEMYSPEHEFRTRSWFFPLSLQTMLTDSILRLESRENLDLCLAAVKWHFRSENYASELWVIIQKLQASIRSERAETAAKRAEARTINGGGTRKRRGKQPDSDDDPEETDASDSDADLGEPVLAASADVIIPADESPSRPTSPLSLAVVA</sequence>
<dbReference type="PANTHER" id="PTHR13710">
    <property type="entry name" value="DNA HELICASE RECQ FAMILY MEMBER"/>
    <property type="match status" value="1"/>
</dbReference>
<dbReference type="PROSITE" id="PS51194">
    <property type="entry name" value="HELICASE_CTER"/>
    <property type="match status" value="1"/>
</dbReference>
<dbReference type="SMART" id="SM00487">
    <property type="entry name" value="DEXDc"/>
    <property type="match status" value="1"/>
</dbReference>
<dbReference type="EMBL" id="JARJCW010000012">
    <property type="protein sequence ID" value="KAJ7218596.1"/>
    <property type="molecule type" value="Genomic_DNA"/>
</dbReference>
<dbReference type="CDD" id="cd18785">
    <property type="entry name" value="SF2_C"/>
    <property type="match status" value="1"/>
</dbReference>
<dbReference type="GO" id="GO:0005524">
    <property type="term" value="F:ATP binding"/>
    <property type="evidence" value="ECO:0007669"/>
    <property type="project" value="UniProtKB-KW"/>
</dbReference>
<name>A0AAD6YJE6_9AGAR</name>
<dbReference type="PANTHER" id="PTHR13710:SF105">
    <property type="entry name" value="ATP-DEPENDENT DNA HELICASE Q1"/>
    <property type="match status" value="1"/>
</dbReference>
<comment type="similarity">
    <text evidence="1">Belongs to the helicase family. RecQ subfamily.</text>
</comment>
<dbReference type="AlphaFoldDB" id="A0AAD6YJE6"/>
<dbReference type="Pfam" id="PF00270">
    <property type="entry name" value="DEAD"/>
    <property type="match status" value="1"/>
</dbReference>
<evidence type="ECO:0000256" key="1">
    <source>
        <dbReference type="ARBA" id="ARBA00005446"/>
    </source>
</evidence>
<reference evidence="11" key="1">
    <citation type="submission" date="2023-03" db="EMBL/GenBank/DDBJ databases">
        <title>Massive genome expansion in bonnet fungi (Mycena s.s.) driven by repeated elements and novel gene families across ecological guilds.</title>
        <authorList>
            <consortium name="Lawrence Berkeley National Laboratory"/>
            <person name="Harder C.B."/>
            <person name="Miyauchi S."/>
            <person name="Viragh M."/>
            <person name="Kuo A."/>
            <person name="Thoen E."/>
            <person name="Andreopoulos B."/>
            <person name="Lu D."/>
            <person name="Skrede I."/>
            <person name="Drula E."/>
            <person name="Henrissat B."/>
            <person name="Morin E."/>
            <person name="Kohler A."/>
            <person name="Barry K."/>
            <person name="LaButti K."/>
            <person name="Morin E."/>
            <person name="Salamov A."/>
            <person name="Lipzen A."/>
            <person name="Mereny Z."/>
            <person name="Hegedus B."/>
            <person name="Baldrian P."/>
            <person name="Stursova M."/>
            <person name="Weitz H."/>
            <person name="Taylor A."/>
            <person name="Grigoriev I.V."/>
            <person name="Nagy L.G."/>
            <person name="Martin F."/>
            <person name="Kauserud H."/>
        </authorList>
    </citation>
    <scope>NUCLEOTIDE SEQUENCE</scope>
    <source>
        <strain evidence="11">9144</strain>
    </source>
</reference>
<dbReference type="GO" id="GO:0003677">
    <property type="term" value="F:DNA binding"/>
    <property type="evidence" value="ECO:0007669"/>
    <property type="project" value="UniProtKB-KW"/>
</dbReference>
<dbReference type="GO" id="GO:0005694">
    <property type="term" value="C:chromosome"/>
    <property type="evidence" value="ECO:0007669"/>
    <property type="project" value="TreeGrafter"/>
</dbReference>
<feature type="domain" description="Helicase ATP-binding" evidence="9">
    <location>
        <begin position="39"/>
        <end position="232"/>
    </location>
</feature>
<keyword evidence="11" id="KW-0378">Hydrolase</keyword>
<dbReference type="InterPro" id="IPR001650">
    <property type="entry name" value="Helicase_C-like"/>
</dbReference>
<proteinExistence type="inferred from homology"/>
<comment type="catalytic activity">
    <reaction evidence="6">
        <text>Couples ATP hydrolysis with the unwinding of duplex DNA by translocating in the 3'-5' direction.</text>
        <dbReference type="EC" id="5.6.2.4"/>
    </reaction>
</comment>
<evidence type="ECO:0000256" key="7">
    <source>
        <dbReference type="ARBA" id="ARBA00034808"/>
    </source>
</evidence>
<evidence type="ECO:0000256" key="5">
    <source>
        <dbReference type="ARBA" id="ARBA00023235"/>
    </source>
</evidence>
<dbReference type="GO" id="GO:0016787">
    <property type="term" value="F:hydrolase activity"/>
    <property type="evidence" value="ECO:0007669"/>
    <property type="project" value="UniProtKB-KW"/>
</dbReference>
<dbReference type="Gene3D" id="3.40.50.300">
    <property type="entry name" value="P-loop containing nucleotide triphosphate hydrolases"/>
    <property type="match status" value="2"/>
</dbReference>
<comment type="caution">
    <text evidence="11">The sequence shown here is derived from an EMBL/GenBank/DDBJ whole genome shotgun (WGS) entry which is preliminary data.</text>
</comment>
<accession>A0AAD6YJE6</accession>
<feature type="region of interest" description="Disordered" evidence="8">
    <location>
        <begin position="600"/>
        <end position="670"/>
    </location>
</feature>
<evidence type="ECO:0000256" key="3">
    <source>
        <dbReference type="ARBA" id="ARBA00022840"/>
    </source>
</evidence>
<evidence type="ECO:0000256" key="6">
    <source>
        <dbReference type="ARBA" id="ARBA00034617"/>
    </source>
</evidence>
<dbReference type="InterPro" id="IPR014001">
    <property type="entry name" value="Helicase_ATP-bd"/>
</dbReference>
<dbReference type="GO" id="GO:0000724">
    <property type="term" value="P:double-strand break repair via homologous recombination"/>
    <property type="evidence" value="ECO:0007669"/>
    <property type="project" value="TreeGrafter"/>
</dbReference>
<dbReference type="Pfam" id="PF00271">
    <property type="entry name" value="Helicase_C"/>
    <property type="match status" value="1"/>
</dbReference>
<keyword evidence="3" id="KW-0067">ATP-binding</keyword>
<dbReference type="InterPro" id="IPR027417">
    <property type="entry name" value="P-loop_NTPase"/>
</dbReference>
<evidence type="ECO:0000256" key="4">
    <source>
        <dbReference type="ARBA" id="ARBA00023125"/>
    </source>
</evidence>
<dbReference type="PROSITE" id="PS51192">
    <property type="entry name" value="HELICASE_ATP_BIND_1"/>
    <property type="match status" value="1"/>
</dbReference>
<dbReference type="SUPFAM" id="SSF52540">
    <property type="entry name" value="P-loop containing nucleoside triphosphate hydrolases"/>
    <property type="match status" value="1"/>
</dbReference>
<feature type="domain" description="Helicase C-terminal" evidence="10">
    <location>
        <begin position="261"/>
        <end position="418"/>
    </location>
</feature>
<dbReference type="GO" id="GO:0009378">
    <property type="term" value="F:four-way junction helicase activity"/>
    <property type="evidence" value="ECO:0007669"/>
    <property type="project" value="TreeGrafter"/>
</dbReference>